<dbReference type="PRINTS" id="PR00722">
    <property type="entry name" value="CHYMOTRYPSIN"/>
</dbReference>
<proteinExistence type="inferred from homology"/>
<dbReference type="RefSeq" id="XP_016975486.1">
    <property type="nucleotide sequence ID" value="XM_017119997.1"/>
</dbReference>
<accession>A0A6P4EQA3</accession>
<gene>
    <name evidence="5" type="primary">LOC108041931</name>
</gene>
<dbReference type="InterPro" id="IPR009003">
    <property type="entry name" value="Peptidase_S1_PA"/>
</dbReference>
<dbReference type="Gene3D" id="2.40.10.10">
    <property type="entry name" value="Trypsin-like serine proteases"/>
    <property type="match status" value="2"/>
</dbReference>
<dbReference type="PANTHER" id="PTHR24256">
    <property type="entry name" value="TRYPTASE-RELATED"/>
    <property type="match status" value="1"/>
</dbReference>
<protein>
    <submittedName>
        <fullName evidence="5">Chymotrypsin-2-like</fullName>
    </submittedName>
</protein>
<dbReference type="InterPro" id="IPR001254">
    <property type="entry name" value="Trypsin_dom"/>
</dbReference>
<dbReference type="SUPFAM" id="SSF50494">
    <property type="entry name" value="Trypsin-like serine proteases"/>
    <property type="match status" value="1"/>
</dbReference>
<dbReference type="InterPro" id="IPR043504">
    <property type="entry name" value="Peptidase_S1_PA_chymotrypsin"/>
</dbReference>
<evidence type="ECO:0000256" key="1">
    <source>
        <dbReference type="ARBA" id="ARBA00023157"/>
    </source>
</evidence>
<feature type="chain" id="PRO_5027871778" evidence="3">
    <location>
        <begin position="17"/>
        <end position="260"/>
    </location>
</feature>
<dbReference type="GeneID" id="108041931"/>
<name>A0A6P4EQA3_DRORH</name>
<evidence type="ECO:0000259" key="4">
    <source>
        <dbReference type="PROSITE" id="PS50240"/>
    </source>
</evidence>
<keyword evidence="3" id="KW-0732">Signal</keyword>
<dbReference type="SMART" id="SM00020">
    <property type="entry name" value="Tryp_SPc"/>
    <property type="match status" value="1"/>
</dbReference>
<dbReference type="GO" id="GO:0006508">
    <property type="term" value="P:proteolysis"/>
    <property type="evidence" value="ECO:0007669"/>
    <property type="project" value="InterPro"/>
</dbReference>
<organism evidence="5">
    <name type="scientific">Drosophila rhopaloa</name>
    <name type="common">Fruit fly</name>
    <dbReference type="NCBI Taxonomy" id="1041015"/>
    <lineage>
        <taxon>Eukaryota</taxon>
        <taxon>Metazoa</taxon>
        <taxon>Ecdysozoa</taxon>
        <taxon>Arthropoda</taxon>
        <taxon>Hexapoda</taxon>
        <taxon>Insecta</taxon>
        <taxon>Pterygota</taxon>
        <taxon>Neoptera</taxon>
        <taxon>Endopterygota</taxon>
        <taxon>Diptera</taxon>
        <taxon>Brachycera</taxon>
        <taxon>Muscomorpha</taxon>
        <taxon>Ephydroidea</taxon>
        <taxon>Drosophilidae</taxon>
        <taxon>Drosophila</taxon>
        <taxon>Sophophora</taxon>
    </lineage>
</organism>
<evidence type="ECO:0000313" key="5">
    <source>
        <dbReference type="RefSeq" id="XP_016975486.1"/>
    </source>
</evidence>
<dbReference type="OrthoDB" id="5565075at2759"/>
<reference evidence="5" key="1">
    <citation type="submission" date="2025-08" db="UniProtKB">
        <authorList>
            <consortium name="RefSeq"/>
        </authorList>
    </citation>
    <scope>IDENTIFICATION</scope>
</reference>
<comment type="similarity">
    <text evidence="2">Belongs to the peptidase S1 family. CLIP subfamily.</text>
</comment>
<dbReference type="FunFam" id="2.40.10.10:FF:000068">
    <property type="entry name" value="transmembrane protease serine 2"/>
    <property type="match status" value="1"/>
</dbReference>
<dbReference type="InterPro" id="IPR051487">
    <property type="entry name" value="Ser/Thr_Proteases_Immune/Dev"/>
</dbReference>
<evidence type="ECO:0000256" key="2">
    <source>
        <dbReference type="ARBA" id="ARBA00024195"/>
    </source>
</evidence>
<dbReference type="GO" id="GO:0004252">
    <property type="term" value="F:serine-type endopeptidase activity"/>
    <property type="evidence" value="ECO:0007669"/>
    <property type="project" value="InterPro"/>
</dbReference>
<dbReference type="AlphaFoldDB" id="A0A6P4EQA3"/>
<dbReference type="PROSITE" id="PS50240">
    <property type="entry name" value="TRYPSIN_DOM"/>
    <property type="match status" value="1"/>
</dbReference>
<evidence type="ECO:0000256" key="3">
    <source>
        <dbReference type="SAM" id="SignalP"/>
    </source>
</evidence>
<dbReference type="RefSeq" id="XP_016975486.2">
    <property type="nucleotide sequence ID" value="XM_017119997.2"/>
</dbReference>
<feature type="signal peptide" evidence="3">
    <location>
        <begin position="1"/>
        <end position="16"/>
    </location>
</feature>
<dbReference type="InterPro" id="IPR001314">
    <property type="entry name" value="Peptidase_S1A"/>
</dbReference>
<keyword evidence="1" id="KW-1015">Disulfide bond</keyword>
<dbReference type="Pfam" id="PF00089">
    <property type="entry name" value="Trypsin"/>
    <property type="match status" value="1"/>
</dbReference>
<sequence>MKSFVIFLTLLSSVLCHNGFPPLLDKYCLLNTDLNWYDDTSSSYMAKIFDSSGKLLCGGTLIHRRYVLTAAQCIDGRTNLFVTLGNGKILNPNETDRHVNRTIIHRDYNKTNLANDIGILVLDREVHFNVDIQPICILLGTYYVGPNAMRGLYAIGRQETSISRESVDPLFVPLLDHNPRTCSRDSPLSEGQVCAVSRLNRTCELYTGGPVARKINYYWPWANAQFGIISSGFSNCNATGLFTDLFNYTQWIVDNVVDLS</sequence>
<feature type="domain" description="Peptidase S1" evidence="4">
    <location>
        <begin position="44"/>
        <end position="257"/>
    </location>
</feature>